<dbReference type="Pfam" id="PF20254">
    <property type="entry name" value="DMFA2_C"/>
    <property type="match status" value="1"/>
</dbReference>
<evidence type="ECO:0000259" key="2">
    <source>
        <dbReference type="Pfam" id="PF13205"/>
    </source>
</evidence>
<evidence type="ECO:0000259" key="4">
    <source>
        <dbReference type="Pfam" id="PF20254"/>
    </source>
</evidence>
<feature type="domain" description="SbsA Ig-like" evidence="2">
    <location>
        <begin position="1027"/>
        <end position="1123"/>
    </location>
</feature>
<sequence length="1563" mass="160539">MFSTSSFTPGTLRSAASTLVLILIATTLSFASVVVTAPAARADACTPPITNAIACENSLPGTPSSDWEVTGSGDSSIQGFGTAMSVNIGEAISFKVKTPASAYHIDILRFGYYKGDGARKIAANIPLKVNLPQSQPACLTQQGTGLIDCGNWAVSATWTVPSTAVSGVYFAHLVRNDTGGDSMVPFVVRNDAGNSGIVVQTSDTTWQAYNTYGGNSLYSCTVACPTGNPLAYKSAFKVSYNRPFLSTGDLGHSWLMDTEYPMIRFLEANGYDVSYMSGLDTATKGNLLKNHKVFISSGHDEYWSGTQRSNVEAARNAGVSLAFFSGNEAFWRTRWEASIDTSQTSGRTLVSYKDTHYNTPVDPVEWTGTWRDPRFGTASGGGNPENSLTGQFFLVNSGSADIKVPAQYAALRLWRNTAAARLTGTQSLTLGSGLDTLGYEWDIDADNGFRPAGAFKLSSTTVSVPEAFTDYGSTTAPSSQTHNLMMYRAPSGALVFGAGTVQWAYGLDNFTIPTSSPDKNMQQATVNLFADMGVQPSTLLTGLVGATKSTDTTAPVSVITAGLNGQTLADGSNLVVSGTASDAGGVVAGVEVSTDGGTTWRVASGTTNWTYSWTVHGSPSVSIKVRATDDSGNTEVPGSGATVNVSCPCSVFGSSVVPAVPDSGDGGSVEVGMKFTVDVPGTINGVSFYKSGLNKGTHVGNLWASDGTRLATATFAGETATGWQTVNFASPVAVSPNTTYVVSYFAPQGHYAQAAGFMYPNPSPMPAGRSSLDSGVLHGLRNTSSSGNGVYTYGAASAFPRSSYNAENYWVDVRFMPATSTPPSVTSTSPANAATGVPVSTAPSATFSQGVTAGSIVFTLKKPDASLVPGTTTYSSGTTTFTPSSSLAYNTTYTATVSGATNAAGQTMTGPYTWTFTTTAPPPAPAVSSSTPANQATGVAVSATPSAAFNQAVVPSSVAFTLTGPSNAPVAGSTSYNSANNTATFAPGSALAFNTAYTATVSGAVSSTGQAMAAPYTWTFTTAAAAAPPAVLSTAPTDKATGVGVNTAPAATFNQSVTASSITFKLQTGATVVAGSVSYSGTTATFTPGSALAFSTTYTATVSGATNSAGTAMAAPYSWTFTTAAQPTAACPCSVFAAGTLPGTIDQPDGSAVELGMKFRSDIAGNITGVRFYKSSSNTGTHTGNLWTGGGQLLGSVTFTGESGSGWQQANFSTPVAIQANTTYIVSYFAPNGHYSADGQFFNSTVDNYPLHGLASGVDGLNGVYRYGTSGFPSSSYNNANYWVDVVLNGSSSATVPTVSSTSPAAGATNVATASPVKATYDRAVDPSTVTFNVRDASNAGVPGTLTYDSLTNTSVFTPTASLGYNTTFTATVSGAKGSNGQAMAAPFSWSFTTVQEPTAGCPCTVFDSAAVPSTVTVQDNSAVELGMKFRADTNANVTAVRFYKGPQNTGTHIGKLWTSGGQLLGSVTFTNEGATGWQRATFATPIPITANTVYVVSYVAPNGFYSADGAFFAGKSADRGILHGLAEGTSGGNGVYLYGGGGFPTNTWNSTNYWVDVEVATP</sequence>
<feature type="domain" description="DUF4082" evidence="3">
    <location>
        <begin position="656"/>
        <end position="811"/>
    </location>
</feature>
<feature type="domain" description="DUF4082" evidence="3">
    <location>
        <begin position="1411"/>
        <end position="1556"/>
    </location>
</feature>
<protein>
    <submittedName>
        <fullName evidence="5">Ig-like domain-containing protein</fullName>
    </submittedName>
</protein>
<dbReference type="InterPro" id="IPR025141">
    <property type="entry name" value="DUF4082"/>
</dbReference>
<feature type="domain" description="SbsA Ig-like" evidence="2">
    <location>
        <begin position="924"/>
        <end position="1022"/>
    </location>
</feature>
<dbReference type="SUPFAM" id="SSF81296">
    <property type="entry name" value="E set domains"/>
    <property type="match status" value="1"/>
</dbReference>
<feature type="domain" description="SbsA Ig-like" evidence="2">
    <location>
        <begin position="1295"/>
        <end position="1394"/>
    </location>
</feature>
<dbReference type="OrthoDB" id="505641at2"/>
<dbReference type="Pfam" id="PF17957">
    <property type="entry name" value="Big_7"/>
    <property type="match status" value="1"/>
</dbReference>
<evidence type="ECO:0000313" key="6">
    <source>
        <dbReference type="Proteomes" id="UP000198751"/>
    </source>
</evidence>
<dbReference type="EMBL" id="LT629779">
    <property type="protein sequence ID" value="SDS52762.1"/>
    <property type="molecule type" value="Genomic_DNA"/>
</dbReference>
<dbReference type="InterPro" id="IPR014755">
    <property type="entry name" value="Cu-Rt/internalin_Ig-like"/>
</dbReference>
<organism evidence="5 6">
    <name type="scientific">Pseudarthrobacter equi</name>
    <dbReference type="NCBI Taxonomy" id="728066"/>
    <lineage>
        <taxon>Bacteria</taxon>
        <taxon>Bacillati</taxon>
        <taxon>Actinomycetota</taxon>
        <taxon>Actinomycetes</taxon>
        <taxon>Micrococcales</taxon>
        <taxon>Micrococcaceae</taxon>
        <taxon>Pseudarthrobacter</taxon>
    </lineage>
</organism>
<proteinExistence type="predicted"/>
<name>A0A1H1SXQ4_9MICC</name>
<feature type="domain" description="SbsA Ig-like" evidence="2">
    <location>
        <begin position="820"/>
        <end position="918"/>
    </location>
</feature>
<dbReference type="InterPro" id="IPR046540">
    <property type="entry name" value="DMFA2_C"/>
</dbReference>
<evidence type="ECO:0000256" key="1">
    <source>
        <dbReference type="ARBA" id="ARBA00022729"/>
    </source>
</evidence>
<dbReference type="Gene3D" id="2.60.40.1220">
    <property type="match status" value="4"/>
</dbReference>
<dbReference type="InterPro" id="IPR032812">
    <property type="entry name" value="SbsA_Ig"/>
</dbReference>
<gene>
    <name evidence="5" type="ORF">SAMN04489743_0262</name>
</gene>
<keyword evidence="6" id="KW-1185">Reference proteome</keyword>
<accession>A0A1H1SXQ4</accession>
<dbReference type="Proteomes" id="UP000198751">
    <property type="component" value="Chromosome I"/>
</dbReference>
<reference evidence="6" key="1">
    <citation type="submission" date="2016-10" db="EMBL/GenBank/DDBJ databases">
        <authorList>
            <person name="Varghese N."/>
            <person name="Submissions S."/>
        </authorList>
    </citation>
    <scope>NUCLEOTIDE SEQUENCE [LARGE SCALE GENOMIC DNA]</scope>
    <source>
        <strain evidence="6">IMMIB L-1606</strain>
    </source>
</reference>
<dbReference type="Pfam" id="PF13313">
    <property type="entry name" value="DUF4082"/>
    <property type="match status" value="3"/>
</dbReference>
<dbReference type="Pfam" id="PF13205">
    <property type="entry name" value="Big_5"/>
    <property type="match status" value="4"/>
</dbReference>
<dbReference type="InterPro" id="IPR014756">
    <property type="entry name" value="Ig_E-set"/>
</dbReference>
<dbReference type="Gene3D" id="2.60.40.650">
    <property type="match status" value="1"/>
</dbReference>
<feature type="domain" description="DUF4082" evidence="3">
    <location>
        <begin position="1141"/>
        <end position="1284"/>
    </location>
</feature>
<keyword evidence="1" id="KW-0732">Signal</keyword>
<dbReference type="RefSeq" id="WP_091716897.1">
    <property type="nucleotide sequence ID" value="NZ_LT629779.1"/>
</dbReference>
<evidence type="ECO:0000313" key="5">
    <source>
        <dbReference type="EMBL" id="SDS52762.1"/>
    </source>
</evidence>
<feature type="domain" description="N,N-dimethylformamidase beta subunit-like C-terminal" evidence="4">
    <location>
        <begin position="105"/>
        <end position="508"/>
    </location>
</feature>
<evidence type="ECO:0000259" key="3">
    <source>
        <dbReference type="Pfam" id="PF13313"/>
    </source>
</evidence>